<sequence>MYADDPKIYKVISKTEDIDDLQKAIDYVSNWSKTWELPLAVDKSCVLPIGRGPFNPSYQLAGRNLRCATEVRDLGFLINDKLKFASHCRMIASKAHLRTYRIFKALKTKNPQILVKAFKTYVRPIVECGTTVFSPFTKKDIDLLESVQNSFARKLMFRCSTVRYSLIPNGYERRKQLGLFSLHSRRLKNDLIMAFKILKGEMSVEPRDFFDLTPSRTRGAHFKLRVSVAKTQVRSKFFSQRVVSAFNSILGGNVLSMSPQSFRKLAARSVVSH</sequence>
<evidence type="ECO:0008006" key="3">
    <source>
        <dbReference type="Google" id="ProtNLM"/>
    </source>
</evidence>
<dbReference type="EMBL" id="JARK01001593">
    <property type="protein sequence ID" value="EYB87808.1"/>
    <property type="molecule type" value="Genomic_DNA"/>
</dbReference>
<dbReference type="PANTHER" id="PTHR33332">
    <property type="entry name" value="REVERSE TRANSCRIPTASE DOMAIN-CONTAINING PROTEIN"/>
    <property type="match status" value="1"/>
</dbReference>
<name>A0A016SAV5_9BILA</name>
<comment type="caution">
    <text evidence="1">The sequence shown here is derived from an EMBL/GenBank/DDBJ whole genome shotgun (WGS) entry which is preliminary data.</text>
</comment>
<accession>A0A016SAV5</accession>
<reference evidence="2" key="1">
    <citation type="journal article" date="2015" name="Nat. Genet.">
        <title>The genome and transcriptome of the zoonotic hookworm Ancylostoma ceylanicum identify infection-specific gene families.</title>
        <authorList>
            <person name="Schwarz E.M."/>
            <person name="Hu Y."/>
            <person name="Antoshechkin I."/>
            <person name="Miller M.M."/>
            <person name="Sternberg P.W."/>
            <person name="Aroian R.V."/>
        </authorList>
    </citation>
    <scope>NUCLEOTIDE SEQUENCE</scope>
    <source>
        <strain evidence="2">HY135</strain>
    </source>
</reference>
<proteinExistence type="predicted"/>
<keyword evidence="2" id="KW-1185">Reference proteome</keyword>
<protein>
    <recommendedName>
        <fullName evidence="3">Reverse transcriptase domain-containing protein</fullName>
    </recommendedName>
</protein>
<evidence type="ECO:0000313" key="2">
    <source>
        <dbReference type="Proteomes" id="UP000024635"/>
    </source>
</evidence>
<dbReference type="OrthoDB" id="5872222at2759"/>
<evidence type="ECO:0000313" key="1">
    <source>
        <dbReference type="EMBL" id="EYB87808.1"/>
    </source>
</evidence>
<gene>
    <name evidence="1" type="primary">Acey_s0257.g414</name>
    <name evidence="1" type="ORF">Y032_0257g414</name>
</gene>
<dbReference type="PRINTS" id="PR01345">
    <property type="entry name" value="CERVTRCPTASE"/>
</dbReference>
<dbReference type="Proteomes" id="UP000024635">
    <property type="component" value="Unassembled WGS sequence"/>
</dbReference>
<dbReference type="AlphaFoldDB" id="A0A016SAV5"/>
<organism evidence="1 2">
    <name type="scientific">Ancylostoma ceylanicum</name>
    <dbReference type="NCBI Taxonomy" id="53326"/>
    <lineage>
        <taxon>Eukaryota</taxon>
        <taxon>Metazoa</taxon>
        <taxon>Ecdysozoa</taxon>
        <taxon>Nematoda</taxon>
        <taxon>Chromadorea</taxon>
        <taxon>Rhabditida</taxon>
        <taxon>Rhabditina</taxon>
        <taxon>Rhabditomorpha</taxon>
        <taxon>Strongyloidea</taxon>
        <taxon>Ancylostomatidae</taxon>
        <taxon>Ancylostomatinae</taxon>
        <taxon>Ancylostoma</taxon>
    </lineage>
</organism>